<dbReference type="GO" id="GO:0016628">
    <property type="term" value="F:oxidoreductase activity, acting on the CH-CH group of donors, NAD or NADP as acceptor"/>
    <property type="evidence" value="ECO:0007669"/>
    <property type="project" value="InterPro"/>
</dbReference>
<dbReference type="Proteomes" id="UP000548304">
    <property type="component" value="Unassembled WGS sequence"/>
</dbReference>
<dbReference type="PANTHER" id="PTHR43491">
    <property type="entry name" value="UDP-N-ACETYL-D-MANNOSAMINE DEHYDROGENASE"/>
    <property type="match status" value="1"/>
</dbReference>
<dbReference type="PANTHER" id="PTHR43491:SF2">
    <property type="entry name" value="UDP-N-ACETYL-D-MANNOSAMINE DEHYDROGENASE"/>
    <property type="match status" value="1"/>
</dbReference>
<keyword evidence="2 6" id="KW-0560">Oxidoreductase</keyword>
<dbReference type="SMART" id="SM00984">
    <property type="entry name" value="UDPG_MGDP_dh_C"/>
    <property type="match status" value="1"/>
</dbReference>
<sequence length="450" mass="47900">MRFLADVEQPTVAVVGLGYVGSCVAGALADRGAHVIGIDKDATRVAELAAGHVRVNEPGLSELMARCSGGPQLRVTDEYRAAAEADVVLVTVGTPACDDGALADEQLAVACRELGRHLRRGQLVIAKSTVPPGTTRDLVVPLLESGGLRCGEDLGVAFSPERLSEGSALRELATFPMVVGGICPDSSRAAQDFWQRGLGVEVRVVESVEAAEIVKLVNNWWIDHNIALANEVGKFCTAFEVDSLQVISAANTIHRGNGPVNVLLPSVGVGGSCLTKDPWMVQRAARDRDVALHTVTTAREVNDSMPHYTAELVLGDLRGRGRELEESAVAVLGLAYKNNTGDLRETPTLPMVDQLRRAGVSVTVHDPLADPGEIASKFDTTPCASAYDAAAGVDCVAVLAWHQVMTELDFGELGRAVNEECLLLDGRAYFDGDTIAELENRGFRYRGVGR</sequence>
<comment type="caution">
    <text evidence="6">The sequence shown here is derived from an EMBL/GenBank/DDBJ whole genome shotgun (WGS) entry which is preliminary data.</text>
</comment>
<dbReference type="Pfam" id="PF03720">
    <property type="entry name" value="UDPG_MGDP_dh_C"/>
    <property type="match status" value="1"/>
</dbReference>
<dbReference type="InterPro" id="IPR036220">
    <property type="entry name" value="UDP-Glc/GDP-Man_DH_C_sf"/>
</dbReference>
<evidence type="ECO:0000313" key="7">
    <source>
        <dbReference type="Proteomes" id="UP000548304"/>
    </source>
</evidence>
<feature type="domain" description="UDP-glucose/GDP-mannose dehydrogenase C-terminal" evidence="5">
    <location>
        <begin position="330"/>
        <end position="432"/>
    </location>
</feature>
<dbReference type="SUPFAM" id="SSF51735">
    <property type="entry name" value="NAD(P)-binding Rossmann-fold domains"/>
    <property type="match status" value="1"/>
</dbReference>
<organism evidence="6 7">
    <name type="scientific">Actinopolyspora biskrensis</name>
    <dbReference type="NCBI Taxonomy" id="1470178"/>
    <lineage>
        <taxon>Bacteria</taxon>
        <taxon>Bacillati</taxon>
        <taxon>Actinomycetota</taxon>
        <taxon>Actinomycetes</taxon>
        <taxon>Actinopolysporales</taxon>
        <taxon>Actinopolysporaceae</taxon>
        <taxon>Actinopolyspora</taxon>
    </lineage>
</organism>
<dbReference type="InterPro" id="IPR001732">
    <property type="entry name" value="UDP-Glc/GDP-Man_DH_N"/>
</dbReference>
<accession>A0A852Z4J0</accession>
<reference evidence="6 7" key="1">
    <citation type="submission" date="2020-07" db="EMBL/GenBank/DDBJ databases">
        <title>Genomic Encyclopedia of Type Strains, Phase III (KMG-III): the genomes of soil and plant-associated and newly described type strains.</title>
        <authorList>
            <person name="Whitman W."/>
        </authorList>
    </citation>
    <scope>NUCLEOTIDE SEQUENCE [LARGE SCALE GENOMIC DNA]</scope>
    <source>
        <strain evidence="6 7">CECT 8576</strain>
    </source>
</reference>
<dbReference type="NCBIfam" id="TIGR03026">
    <property type="entry name" value="NDP-sugDHase"/>
    <property type="match status" value="1"/>
</dbReference>
<evidence type="ECO:0000259" key="5">
    <source>
        <dbReference type="SMART" id="SM00984"/>
    </source>
</evidence>
<keyword evidence="3" id="KW-0520">NAD</keyword>
<name>A0A852Z4J0_9ACTN</name>
<dbReference type="SUPFAM" id="SSF48179">
    <property type="entry name" value="6-phosphogluconate dehydrogenase C-terminal domain-like"/>
    <property type="match status" value="1"/>
</dbReference>
<keyword evidence="7" id="KW-1185">Reference proteome</keyword>
<comment type="similarity">
    <text evidence="1 4">Belongs to the UDP-glucose/GDP-mannose dehydrogenase family.</text>
</comment>
<dbReference type="Pfam" id="PF00984">
    <property type="entry name" value="UDPG_MGDP_dh"/>
    <property type="match status" value="1"/>
</dbReference>
<dbReference type="GO" id="GO:0089714">
    <property type="term" value="F:UDP-N-acetyl-D-mannosamine dehydrogenase activity"/>
    <property type="evidence" value="ECO:0007669"/>
    <property type="project" value="UniProtKB-EC"/>
</dbReference>
<evidence type="ECO:0000256" key="4">
    <source>
        <dbReference type="PIRNR" id="PIRNR000124"/>
    </source>
</evidence>
<evidence type="ECO:0000313" key="6">
    <source>
        <dbReference type="EMBL" id="NYH77267.1"/>
    </source>
</evidence>
<protein>
    <submittedName>
        <fullName evidence="6">UDP-N-acetyl-D-mannosaminuronic acid dehydrogenase</fullName>
        <ecNumber evidence="6">1.1.1.336</ecNumber>
    </submittedName>
</protein>
<evidence type="ECO:0000256" key="3">
    <source>
        <dbReference type="ARBA" id="ARBA00023027"/>
    </source>
</evidence>
<dbReference type="InterPro" id="IPR014026">
    <property type="entry name" value="UDP-Glc/GDP-Man_DH_dimer"/>
</dbReference>
<evidence type="ECO:0000256" key="2">
    <source>
        <dbReference type="ARBA" id="ARBA00023002"/>
    </source>
</evidence>
<dbReference type="SUPFAM" id="SSF52413">
    <property type="entry name" value="UDP-glucose/GDP-mannose dehydrogenase C-terminal domain"/>
    <property type="match status" value="1"/>
</dbReference>
<proteinExistence type="inferred from homology"/>
<dbReference type="InterPro" id="IPR017476">
    <property type="entry name" value="UDP-Glc/GDP-Man"/>
</dbReference>
<gene>
    <name evidence="6" type="ORF">FHR84_000581</name>
</gene>
<dbReference type="InterPro" id="IPR028359">
    <property type="entry name" value="UDP_ManNAc/GlcNAc_DH"/>
</dbReference>
<evidence type="ECO:0000256" key="1">
    <source>
        <dbReference type="ARBA" id="ARBA00006601"/>
    </source>
</evidence>
<dbReference type="Gene3D" id="3.40.50.720">
    <property type="entry name" value="NAD(P)-binding Rossmann-like Domain"/>
    <property type="match status" value="2"/>
</dbReference>
<dbReference type="Pfam" id="PF03721">
    <property type="entry name" value="UDPG_MGDP_dh_N"/>
    <property type="match status" value="1"/>
</dbReference>
<dbReference type="InterPro" id="IPR036291">
    <property type="entry name" value="NAD(P)-bd_dom_sf"/>
</dbReference>
<dbReference type="GO" id="GO:0051287">
    <property type="term" value="F:NAD binding"/>
    <property type="evidence" value="ECO:0007669"/>
    <property type="project" value="InterPro"/>
</dbReference>
<dbReference type="AlphaFoldDB" id="A0A852Z4J0"/>
<dbReference type="EMBL" id="JACBYW010000001">
    <property type="protein sequence ID" value="NYH77267.1"/>
    <property type="molecule type" value="Genomic_DNA"/>
</dbReference>
<dbReference type="PIRSF" id="PIRSF000124">
    <property type="entry name" value="UDPglc_GDPman_dh"/>
    <property type="match status" value="1"/>
</dbReference>
<dbReference type="PIRSF" id="PIRSF500136">
    <property type="entry name" value="UDP_ManNAc_DH"/>
    <property type="match status" value="1"/>
</dbReference>
<dbReference type="RefSeq" id="WP_179533835.1">
    <property type="nucleotide sequence ID" value="NZ_JACBYW010000001.1"/>
</dbReference>
<dbReference type="GO" id="GO:0000271">
    <property type="term" value="P:polysaccharide biosynthetic process"/>
    <property type="evidence" value="ECO:0007669"/>
    <property type="project" value="InterPro"/>
</dbReference>
<dbReference type="InterPro" id="IPR014027">
    <property type="entry name" value="UDP-Glc/GDP-Man_DH_C"/>
</dbReference>
<dbReference type="InterPro" id="IPR008927">
    <property type="entry name" value="6-PGluconate_DH-like_C_sf"/>
</dbReference>
<dbReference type="EC" id="1.1.1.336" evidence="6"/>